<feature type="domain" description="FAS1" evidence="1">
    <location>
        <begin position="82"/>
        <end position="209"/>
    </location>
</feature>
<dbReference type="PROSITE" id="PS51257">
    <property type="entry name" value="PROKAR_LIPOPROTEIN"/>
    <property type="match status" value="1"/>
</dbReference>
<dbReference type="SUPFAM" id="SSF82153">
    <property type="entry name" value="FAS1 domain"/>
    <property type="match status" value="1"/>
</dbReference>
<dbReference type="GeneID" id="86891389"/>
<dbReference type="EMBL" id="CP043839">
    <property type="protein sequence ID" value="WOF12360.1"/>
    <property type="molecule type" value="Genomic_DNA"/>
</dbReference>
<dbReference type="Gene3D" id="2.30.180.10">
    <property type="entry name" value="FAS1 domain"/>
    <property type="match status" value="1"/>
</dbReference>
<reference evidence="3 5" key="1">
    <citation type="submission" date="2019-09" db="EMBL/GenBank/DDBJ databases">
        <title>Butyricimonas paravirosa DSM 105722 (=214-4 = JCM 18677 = CCUG 65563).</title>
        <authorList>
            <person name="Le Roy T."/>
            <person name="Cani P.D."/>
        </authorList>
    </citation>
    <scope>NUCLEOTIDE SEQUENCE [LARGE SCALE GENOMIC DNA]</scope>
    <source>
        <strain evidence="3 5">DSM 105722</strain>
    </source>
</reference>
<keyword evidence="5" id="KW-1185">Reference proteome</keyword>
<dbReference type="RefSeq" id="WP_118305178.1">
    <property type="nucleotide sequence ID" value="NZ_BMPA01000023.1"/>
</dbReference>
<name>A0A7X5YGP7_9BACT</name>
<evidence type="ECO:0000313" key="5">
    <source>
        <dbReference type="Proteomes" id="UP001302374"/>
    </source>
</evidence>
<dbReference type="EMBL" id="JAATLI010000023">
    <property type="protein sequence ID" value="NJC20800.1"/>
    <property type="molecule type" value="Genomic_DNA"/>
</dbReference>
<evidence type="ECO:0000313" key="3">
    <source>
        <dbReference type="EMBL" id="WOF12360.1"/>
    </source>
</evidence>
<evidence type="ECO:0000259" key="1">
    <source>
        <dbReference type="Pfam" id="PF02469"/>
    </source>
</evidence>
<proteinExistence type="predicted"/>
<dbReference type="AlphaFoldDB" id="A0A7X5YGP7"/>
<evidence type="ECO:0000313" key="4">
    <source>
        <dbReference type="Proteomes" id="UP000576368"/>
    </source>
</evidence>
<dbReference type="Pfam" id="PF02469">
    <property type="entry name" value="Fasciclin"/>
    <property type="match status" value="1"/>
</dbReference>
<dbReference type="InterPro" id="IPR036378">
    <property type="entry name" value="FAS1_dom_sf"/>
</dbReference>
<dbReference type="Proteomes" id="UP001302374">
    <property type="component" value="Chromosome"/>
</dbReference>
<protein>
    <recommendedName>
        <fullName evidence="1">FAS1 domain-containing protein</fullName>
    </recommendedName>
</protein>
<dbReference type="Proteomes" id="UP000576368">
    <property type="component" value="Unassembled WGS sequence"/>
</dbReference>
<evidence type="ECO:0000313" key="2">
    <source>
        <dbReference type="EMBL" id="NJC20800.1"/>
    </source>
</evidence>
<accession>A0A7X5YGP7</accession>
<dbReference type="InterPro" id="IPR000782">
    <property type="entry name" value="FAS1_domain"/>
</dbReference>
<reference evidence="2 4" key="2">
    <citation type="submission" date="2020-03" db="EMBL/GenBank/DDBJ databases">
        <title>Genomic Encyclopedia of Type Strains, Phase IV (KMG-IV): sequencing the most valuable type-strain genomes for metagenomic binning, comparative biology and taxonomic classification.</title>
        <authorList>
            <person name="Goeker M."/>
        </authorList>
    </citation>
    <scope>NUCLEOTIDE SEQUENCE [LARGE SCALE GENOMIC DNA]</scope>
    <source>
        <strain evidence="2 4">DSM 105722</strain>
    </source>
</reference>
<gene>
    <name evidence="3" type="ORF">F1644_08825</name>
    <name evidence="2" type="ORF">GGR15_004463</name>
</gene>
<sequence>MKKIAKQIKGWMTILIFMLSVSSCIQDNFWYSGVSNGKFDGSLLEYLEAPGHSYNWDSTALMVRHAGEEIVRIFEGNDPDLKEITFFGPTNHSIRRYMLEKGIKRVTDMDPTWCAAQLKRHIVKGKIYRDDVPAGKPATSGAAVGEGGKDYTTLAGNRIHLYTYKTDYNGVAEMGPVTLFGSSLDSPFGVKNFEELASTNIEPNNCVVHSLGYDFTLGNM</sequence>
<organism evidence="2 4">
    <name type="scientific">Butyricimonas paravirosa</name>
    <dbReference type="NCBI Taxonomy" id="1472417"/>
    <lineage>
        <taxon>Bacteria</taxon>
        <taxon>Pseudomonadati</taxon>
        <taxon>Bacteroidota</taxon>
        <taxon>Bacteroidia</taxon>
        <taxon>Bacteroidales</taxon>
        <taxon>Odoribacteraceae</taxon>
        <taxon>Butyricimonas</taxon>
    </lineage>
</organism>